<accession>A0A0D7B2K6</accession>
<feature type="chain" id="PRO_5002316890" evidence="1">
    <location>
        <begin position="21"/>
        <end position="224"/>
    </location>
</feature>
<organism evidence="2 3">
    <name type="scientific">Cylindrobasidium torrendii FP15055 ss-10</name>
    <dbReference type="NCBI Taxonomy" id="1314674"/>
    <lineage>
        <taxon>Eukaryota</taxon>
        <taxon>Fungi</taxon>
        <taxon>Dikarya</taxon>
        <taxon>Basidiomycota</taxon>
        <taxon>Agaricomycotina</taxon>
        <taxon>Agaricomycetes</taxon>
        <taxon>Agaricomycetidae</taxon>
        <taxon>Agaricales</taxon>
        <taxon>Marasmiineae</taxon>
        <taxon>Physalacriaceae</taxon>
        <taxon>Cylindrobasidium</taxon>
    </lineage>
</organism>
<evidence type="ECO:0000313" key="2">
    <source>
        <dbReference type="EMBL" id="KIY64445.1"/>
    </source>
</evidence>
<dbReference type="OrthoDB" id="2984396at2759"/>
<proteinExistence type="predicted"/>
<name>A0A0D7B2K6_9AGAR</name>
<dbReference type="AlphaFoldDB" id="A0A0D7B2K6"/>
<dbReference type="Gene3D" id="2.60.120.260">
    <property type="entry name" value="Galactose-binding domain-like"/>
    <property type="match status" value="1"/>
</dbReference>
<keyword evidence="1" id="KW-0732">Signal</keyword>
<feature type="signal peptide" evidence="1">
    <location>
        <begin position="1"/>
        <end position="20"/>
    </location>
</feature>
<dbReference type="Proteomes" id="UP000054007">
    <property type="component" value="Unassembled WGS sequence"/>
</dbReference>
<keyword evidence="3" id="KW-1185">Reference proteome</keyword>
<dbReference type="EMBL" id="KN880635">
    <property type="protein sequence ID" value="KIY64445.1"/>
    <property type="molecule type" value="Genomic_DNA"/>
</dbReference>
<gene>
    <name evidence="2" type="ORF">CYLTODRAFT_401869</name>
</gene>
<sequence>MTGMLLSALVIFAVPAFVVSQKNITVNETDTTQISFSGRAGDASVCKLDSNGSYIGGQAGCYNLIPSGCSETVAMAQNAEDAGASFKFNGTAIYINSIQYAYSPLYTISLDGEDTDVDGYVNNTYFQCSEPLFSKTGLDANTEHTISLTVKGRSPQRTDDTDDGVGIWSLISFVYTPADSKASASSSAEDASSTATQGGDGASGLTLSSLSLGIIAMVVFSLTA</sequence>
<protein>
    <submittedName>
        <fullName evidence="2">Uncharacterized protein</fullName>
    </submittedName>
</protein>
<evidence type="ECO:0000313" key="3">
    <source>
        <dbReference type="Proteomes" id="UP000054007"/>
    </source>
</evidence>
<reference evidence="2 3" key="1">
    <citation type="journal article" date="2015" name="Fungal Genet. Biol.">
        <title>Evolution of novel wood decay mechanisms in Agaricales revealed by the genome sequences of Fistulina hepatica and Cylindrobasidium torrendii.</title>
        <authorList>
            <person name="Floudas D."/>
            <person name="Held B.W."/>
            <person name="Riley R."/>
            <person name="Nagy L.G."/>
            <person name="Koehler G."/>
            <person name="Ransdell A.S."/>
            <person name="Younus H."/>
            <person name="Chow J."/>
            <person name="Chiniquy J."/>
            <person name="Lipzen A."/>
            <person name="Tritt A."/>
            <person name="Sun H."/>
            <person name="Haridas S."/>
            <person name="LaButti K."/>
            <person name="Ohm R.A."/>
            <person name="Kues U."/>
            <person name="Blanchette R.A."/>
            <person name="Grigoriev I.V."/>
            <person name="Minto R.E."/>
            <person name="Hibbett D.S."/>
        </authorList>
    </citation>
    <scope>NUCLEOTIDE SEQUENCE [LARGE SCALE GENOMIC DNA]</scope>
    <source>
        <strain evidence="2 3">FP15055 ss-10</strain>
    </source>
</reference>
<evidence type="ECO:0000256" key="1">
    <source>
        <dbReference type="SAM" id="SignalP"/>
    </source>
</evidence>